<keyword evidence="2" id="KW-0812">Transmembrane</keyword>
<feature type="compositionally biased region" description="Basic residues" evidence="1">
    <location>
        <begin position="11"/>
        <end position="32"/>
    </location>
</feature>
<reference evidence="3 4" key="1">
    <citation type="submission" date="2019-01" db="EMBL/GenBank/DDBJ databases">
        <title>Lactibacter flavus gen. nov., sp. nov., a novel bacterium of the family Propionibacteriaceae isolated from raw milk and dairy products.</title>
        <authorList>
            <person name="Huptas C."/>
            <person name="Wenning M."/>
            <person name="Breitenwieser F."/>
            <person name="Doll E."/>
            <person name="Von Neubeck M."/>
            <person name="Busse H.-J."/>
            <person name="Scherer S."/>
        </authorList>
    </citation>
    <scope>NUCLEOTIDE SEQUENCE [LARGE SCALE GENOMIC DNA]</scope>
    <source>
        <strain evidence="3 4">KCTC 33808</strain>
    </source>
</reference>
<dbReference type="OrthoDB" id="10008191at2"/>
<evidence type="ECO:0000313" key="4">
    <source>
        <dbReference type="Proteomes" id="UP000292373"/>
    </source>
</evidence>
<dbReference type="AlphaFoldDB" id="A0A4Q9KGW1"/>
<feature type="region of interest" description="Disordered" evidence="1">
    <location>
        <begin position="1"/>
        <end position="52"/>
    </location>
</feature>
<feature type="transmembrane region" description="Helical" evidence="2">
    <location>
        <begin position="84"/>
        <end position="102"/>
    </location>
</feature>
<feature type="transmembrane region" description="Helical" evidence="2">
    <location>
        <begin position="155"/>
        <end position="177"/>
    </location>
</feature>
<name>A0A4Q9KGW1_9ACTN</name>
<dbReference type="Proteomes" id="UP000292373">
    <property type="component" value="Unassembled WGS sequence"/>
</dbReference>
<dbReference type="Pfam" id="PF11377">
    <property type="entry name" value="DUF3180"/>
    <property type="match status" value="1"/>
</dbReference>
<protein>
    <submittedName>
        <fullName evidence="3">DUF3180 family protein</fullName>
    </submittedName>
</protein>
<feature type="region of interest" description="Disordered" evidence="1">
    <location>
        <begin position="187"/>
        <end position="208"/>
    </location>
</feature>
<proteinExistence type="predicted"/>
<comment type="caution">
    <text evidence="3">The sequence shown here is derived from an EMBL/GenBank/DDBJ whole genome shotgun (WGS) entry which is preliminary data.</text>
</comment>
<organism evidence="3 4">
    <name type="scientific">Propioniciclava sinopodophylli</name>
    <dbReference type="NCBI Taxonomy" id="1837344"/>
    <lineage>
        <taxon>Bacteria</taxon>
        <taxon>Bacillati</taxon>
        <taxon>Actinomycetota</taxon>
        <taxon>Actinomycetes</taxon>
        <taxon>Propionibacteriales</taxon>
        <taxon>Propionibacteriaceae</taxon>
        <taxon>Propioniciclava</taxon>
    </lineage>
</organism>
<gene>
    <name evidence="3" type="ORF">ET989_00725</name>
</gene>
<keyword evidence="2" id="KW-0472">Membrane</keyword>
<sequence>MAGGRPGGRALGRRPGRRPAGRRGPLGRRARRGRDDPPSVTDGPTIRPTPPLHVAGSAAGVLVVTRLALAWWQDQSGSLPIPGVVSWASIALIAGGITWLARRTRRTLARDRASLDPQQAVTRLLLGKTSQIGGALLFGGYAALAWAAADALPAPLAVVRVVHAGLAVLACVGWVLAGRALEAVCRLPDDPDEPGDETPNTPHGTPGS</sequence>
<evidence type="ECO:0000256" key="2">
    <source>
        <dbReference type="SAM" id="Phobius"/>
    </source>
</evidence>
<feature type="compositionally biased region" description="Gly residues" evidence="1">
    <location>
        <begin position="1"/>
        <end position="10"/>
    </location>
</feature>
<feature type="transmembrane region" description="Helical" evidence="2">
    <location>
        <begin position="132"/>
        <end position="149"/>
    </location>
</feature>
<dbReference type="InterPro" id="IPR021517">
    <property type="entry name" value="DUF3180"/>
</dbReference>
<keyword evidence="4" id="KW-1185">Reference proteome</keyword>
<accession>A0A4Q9KGW1</accession>
<evidence type="ECO:0000256" key="1">
    <source>
        <dbReference type="SAM" id="MobiDB-lite"/>
    </source>
</evidence>
<keyword evidence="2" id="KW-1133">Transmembrane helix</keyword>
<dbReference type="EMBL" id="SDMQ01000001">
    <property type="protein sequence ID" value="TBT88511.1"/>
    <property type="molecule type" value="Genomic_DNA"/>
</dbReference>
<evidence type="ECO:0000313" key="3">
    <source>
        <dbReference type="EMBL" id="TBT88511.1"/>
    </source>
</evidence>